<name>A0ACB9NCQ8_BAUVA</name>
<proteinExistence type="predicted"/>
<accession>A0ACB9NCQ8</accession>
<gene>
    <name evidence="1" type="ORF">L6164_017385</name>
</gene>
<sequence>MSPYILFSQLQHGFDLQIPSMTKQGFSGGIVWSKSGGSCKQTIRLDVVLKAVQGHQGYCIGTQAIVLWDFSSHFNSHN</sequence>
<organism evidence="1 2">
    <name type="scientific">Bauhinia variegata</name>
    <name type="common">Purple orchid tree</name>
    <name type="synonym">Phanera variegata</name>
    <dbReference type="NCBI Taxonomy" id="167791"/>
    <lineage>
        <taxon>Eukaryota</taxon>
        <taxon>Viridiplantae</taxon>
        <taxon>Streptophyta</taxon>
        <taxon>Embryophyta</taxon>
        <taxon>Tracheophyta</taxon>
        <taxon>Spermatophyta</taxon>
        <taxon>Magnoliopsida</taxon>
        <taxon>eudicotyledons</taxon>
        <taxon>Gunneridae</taxon>
        <taxon>Pentapetalae</taxon>
        <taxon>rosids</taxon>
        <taxon>fabids</taxon>
        <taxon>Fabales</taxon>
        <taxon>Fabaceae</taxon>
        <taxon>Cercidoideae</taxon>
        <taxon>Cercideae</taxon>
        <taxon>Bauhiniinae</taxon>
        <taxon>Bauhinia</taxon>
    </lineage>
</organism>
<comment type="caution">
    <text evidence="1">The sequence shown here is derived from an EMBL/GenBank/DDBJ whole genome shotgun (WGS) entry which is preliminary data.</text>
</comment>
<reference evidence="1 2" key="1">
    <citation type="journal article" date="2022" name="DNA Res.">
        <title>Chromosomal-level genome assembly of the orchid tree Bauhinia variegata (Leguminosae; Cercidoideae) supports the allotetraploid origin hypothesis of Bauhinia.</title>
        <authorList>
            <person name="Zhong Y."/>
            <person name="Chen Y."/>
            <person name="Zheng D."/>
            <person name="Pang J."/>
            <person name="Liu Y."/>
            <person name="Luo S."/>
            <person name="Meng S."/>
            <person name="Qian L."/>
            <person name="Wei D."/>
            <person name="Dai S."/>
            <person name="Zhou R."/>
        </authorList>
    </citation>
    <scope>NUCLEOTIDE SEQUENCE [LARGE SCALE GENOMIC DNA]</scope>
    <source>
        <strain evidence="1">BV-YZ2020</strain>
    </source>
</reference>
<dbReference type="EMBL" id="CM039432">
    <property type="protein sequence ID" value="KAI4332480.1"/>
    <property type="molecule type" value="Genomic_DNA"/>
</dbReference>
<evidence type="ECO:0000313" key="1">
    <source>
        <dbReference type="EMBL" id="KAI4332480.1"/>
    </source>
</evidence>
<keyword evidence="2" id="KW-1185">Reference proteome</keyword>
<dbReference type="Proteomes" id="UP000828941">
    <property type="component" value="Chromosome 7"/>
</dbReference>
<evidence type="ECO:0000313" key="2">
    <source>
        <dbReference type="Proteomes" id="UP000828941"/>
    </source>
</evidence>
<protein>
    <submittedName>
        <fullName evidence="1">Uncharacterized protein</fullName>
    </submittedName>
</protein>